<evidence type="ECO:0000256" key="4">
    <source>
        <dbReference type="ARBA" id="ARBA00022692"/>
    </source>
</evidence>
<organism evidence="13 14">
    <name type="scientific">Denitratimonas tolerans</name>
    <dbReference type="NCBI Taxonomy" id="1338420"/>
    <lineage>
        <taxon>Bacteria</taxon>
        <taxon>Pseudomonadati</taxon>
        <taxon>Pseudomonadota</taxon>
        <taxon>Gammaproteobacteria</taxon>
        <taxon>Lysobacterales</taxon>
        <taxon>Lysobacteraceae</taxon>
        <taxon>Denitratimonas</taxon>
    </lineage>
</organism>
<keyword evidence="6 8" id="KW-0472">Membrane</keyword>
<dbReference type="Gene3D" id="2.170.130.10">
    <property type="entry name" value="TonB-dependent receptor, plug domain"/>
    <property type="match status" value="1"/>
</dbReference>
<evidence type="ECO:0000256" key="6">
    <source>
        <dbReference type="ARBA" id="ARBA00023136"/>
    </source>
</evidence>
<sequence length="917" mass="99394">MKFTRNLLSNAVRTCLVLGATGAIGLTANVAFAQDKDEATKLDRIEVTGSRIKRADIEGSLPVVVMDRAQIEASGSISVADFLRDTTFNSFGSYQSSSGSSGLGATTVSMRGLGSERTLILIDGRRAPTSPQLGSGQDLNSIPLAAVERFEILSDGASAIYGSDALGGVINIITRKDFDGVQISFGMGRPTEDGGDTEEGSVIIGTSSDRGRVLAGASYAERDIVFNRDRDYWYTGPGSSVYSNNFATRISTAASARLPHPTYGTAVPGLCTNGDDSDLFWQASTGVCQFNHKAVSAVISSMKNNSVFARGDYEINDDWTFYFDAASTKAQAFGRYAPVPSSPFPGGAIRLVAGSPNHPGTAPADGGLNPYYDDFYAQYANQDLFLFHRFAALGNRDSFSEVTTNNYTGGFQGRLGAVDLDFGARYVESRGWDKGENYVVGGLAQAPITSGAYNIYDPFAGDPNGLGFTTTILRDLKTSTKEFYANAGFDLFSLSGGSAAAVVGAEYREDYYQDNYDPLSESGQVVGSAGNSAAGGRDVTAVYFEVLLPFLSNFEVDIAGRYDDYSDYGSDFAPKVSLRWQPLDSLTFRGSYGEGFRAPSLDILTAKPSFSADDTNDRDTCIMLTGNPSCSTQINTWRIANPSLTSEQSEQFSLGVVWDATNWLNMSLDYYNIKITDQIAFIGSATITGCLRGSITMCPTGLSLFPAGTSVNPPHPEIGLGLELDPVTGGIVYAQTGYANLGEIQTEGYDFTARTNFDLGGWGSLRNQLMIGYVADQHTNDNPSYVGQPGAPRIRAGLQNVWSMNDFEVTWNINYIHHTHSWTYRDWIGDSRNGYTGSFEEYAEGLVGKTMPSFTSHDLQFSYKAPWDATVSLGVRNALNRDPSNDYLYTHYAADSVDVTLYDVWGRVPYFRYTQRF</sequence>
<keyword evidence="10" id="KW-0732">Signal</keyword>
<dbReference type="PANTHER" id="PTHR47234">
    <property type="match status" value="1"/>
</dbReference>
<evidence type="ECO:0000313" key="13">
    <source>
        <dbReference type="EMBL" id="MEJ1249173.1"/>
    </source>
</evidence>
<feature type="domain" description="TonB-dependent receptor-like beta-barrel" evidence="11">
    <location>
        <begin position="370"/>
        <end position="877"/>
    </location>
</feature>
<evidence type="ECO:0000256" key="3">
    <source>
        <dbReference type="ARBA" id="ARBA00022452"/>
    </source>
</evidence>
<dbReference type="Gene3D" id="2.40.170.20">
    <property type="entry name" value="TonB-dependent receptor, beta-barrel domain"/>
    <property type="match status" value="1"/>
</dbReference>
<evidence type="ECO:0000256" key="1">
    <source>
        <dbReference type="ARBA" id="ARBA00004571"/>
    </source>
</evidence>
<name>A0AAW9R0U4_9GAMM</name>
<keyword evidence="4 8" id="KW-0812">Transmembrane</keyword>
<evidence type="ECO:0000256" key="5">
    <source>
        <dbReference type="ARBA" id="ARBA00023077"/>
    </source>
</evidence>
<gene>
    <name evidence="13" type="ORF">WB794_05735</name>
</gene>
<dbReference type="InterPro" id="IPR036942">
    <property type="entry name" value="Beta-barrel_TonB_sf"/>
</dbReference>
<dbReference type="Pfam" id="PF00593">
    <property type="entry name" value="TonB_dep_Rec_b-barrel"/>
    <property type="match status" value="1"/>
</dbReference>
<feature type="domain" description="TonB-dependent receptor plug" evidence="12">
    <location>
        <begin position="62"/>
        <end position="169"/>
    </location>
</feature>
<evidence type="ECO:0000256" key="10">
    <source>
        <dbReference type="SAM" id="SignalP"/>
    </source>
</evidence>
<dbReference type="EMBL" id="JBBDHC010000006">
    <property type="protein sequence ID" value="MEJ1249173.1"/>
    <property type="molecule type" value="Genomic_DNA"/>
</dbReference>
<evidence type="ECO:0000259" key="12">
    <source>
        <dbReference type="Pfam" id="PF07715"/>
    </source>
</evidence>
<feature type="signal peptide" evidence="10">
    <location>
        <begin position="1"/>
        <end position="33"/>
    </location>
</feature>
<keyword evidence="2 8" id="KW-0813">Transport</keyword>
<keyword evidence="7 8" id="KW-0998">Cell outer membrane</keyword>
<evidence type="ECO:0000256" key="7">
    <source>
        <dbReference type="ARBA" id="ARBA00023237"/>
    </source>
</evidence>
<dbReference type="Pfam" id="PF07715">
    <property type="entry name" value="Plug"/>
    <property type="match status" value="1"/>
</dbReference>
<dbReference type="SUPFAM" id="SSF56935">
    <property type="entry name" value="Porins"/>
    <property type="match status" value="1"/>
</dbReference>
<accession>A0AAW9R0U4</accession>
<keyword evidence="13" id="KW-0675">Receptor</keyword>
<comment type="subcellular location">
    <subcellularLocation>
        <location evidence="1 8">Cell outer membrane</location>
        <topology evidence="1 8">Multi-pass membrane protein</topology>
    </subcellularLocation>
</comment>
<protein>
    <submittedName>
        <fullName evidence="13">TonB-dependent receptor</fullName>
    </submittedName>
</protein>
<dbReference type="GO" id="GO:0009279">
    <property type="term" value="C:cell outer membrane"/>
    <property type="evidence" value="ECO:0007669"/>
    <property type="project" value="UniProtKB-SubCell"/>
</dbReference>
<dbReference type="PANTHER" id="PTHR47234:SF2">
    <property type="entry name" value="TONB-DEPENDENT RECEPTOR"/>
    <property type="match status" value="1"/>
</dbReference>
<evidence type="ECO:0000313" key="14">
    <source>
        <dbReference type="Proteomes" id="UP001364472"/>
    </source>
</evidence>
<dbReference type="InterPro" id="IPR039426">
    <property type="entry name" value="TonB-dep_rcpt-like"/>
</dbReference>
<reference evidence="13 14" key="1">
    <citation type="journal article" date="2016" name="Antonie Van Leeuwenhoek">
        <title>Denitratimonas tolerans gen. nov., sp. nov., a denitrifying bacterium isolated from a bioreactor for tannery wastewater treatment.</title>
        <authorList>
            <person name="Han S.I."/>
            <person name="Kim J.O."/>
            <person name="Lee Y.R."/>
            <person name="Ekpeghere K.I."/>
            <person name="Koh S.C."/>
            <person name="Whang K.S."/>
        </authorList>
    </citation>
    <scope>NUCLEOTIDE SEQUENCE [LARGE SCALE GENOMIC DNA]</scope>
    <source>
        <strain evidence="13 14">KACC 17565</strain>
    </source>
</reference>
<keyword evidence="14" id="KW-1185">Reference proteome</keyword>
<dbReference type="InterPro" id="IPR000531">
    <property type="entry name" value="Beta-barrel_TonB"/>
</dbReference>
<dbReference type="InterPro" id="IPR012910">
    <property type="entry name" value="Plug_dom"/>
</dbReference>
<evidence type="ECO:0000256" key="8">
    <source>
        <dbReference type="PROSITE-ProRule" id="PRU01360"/>
    </source>
</evidence>
<dbReference type="Proteomes" id="UP001364472">
    <property type="component" value="Unassembled WGS sequence"/>
</dbReference>
<dbReference type="AlphaFoldDB" id="A0AAW9R0U4"/>
<evidence type="ECO:0000259" key="11">
    <source>
        <dbReference type="Pfam" id="PF00593"/>
    </source>
</evidence>
<dbReference type="RefSeq" id="WP_337334889.1">
    <property type="nucleotide sequence ID" value="NZ_JBBDHC010000006.1"/>
</dbReference>
<keyword evidence="3 8" id="KW-1134">Transmembrane beta strand</keyword>
<feature type="chain" id="PRO_5043757246" evidence="10">
    <location>
        <begin position="34"/>
        <end position="917"/>
    </location>
</feature>
<proteinExistence type="inferred from homology"/>
<comment type="similarity">
    <text evidence="8 9">Belongs to the TonB-dependent receptor family.</text>
</comment>
<evidence type="ECO:0000256" key="2">
    <source>
        <dbReference type="ARBA" id="ARBA00022448"/>
    </source>
</evidence>
<evidence type="ECO:0000256" key="9">
    <source>
        <dbReference type="RuleBase" id="RU003357"/>
    </source>
</evidence>
<dbReference type="InterPro" id="IPR037066">
    <property type="entry name" value="Plug_dom_sf"/>
</dbReference>
<comment type="caution">
    <text evidence="13">The sequence shown here is derived from an EMBL/GenBank/DDBJ whole genome shotgun (WGS) entry which is preliminary data.</text>
</comment>
<keyword evidence="5 9" id="KW-0798">TonB box</keyword>
<dbReference type="PROSITE" id="PS52016">
    <property type="entry name" value="TONB_DEPENDENT_REC_3"/>
    <property type="match status" value="1"/>
</dbReference>